<organism evidence="2 3">
    <name type="scientific">Nonomuraea recticatena</name>
    <dbReference type="NCBI Taxonomy" id="46178"/>
    <lineage>
        <taxon>Bacteria</taxon>
        <taxon>Bacillati</taxon>
        <taxon>Actinomycetota</taxon>
        <taxon>Actinomycetes</taxon>
        <taxon>Streptosporangiales</taxon>
        <taxon>Streptosporangiaceae</taxon>
        <taxon>Nonomuraea</taxon>
    </lineage>
</organism>
<dbReference type="Proteomes" id="UP001501666">
    <property type="component" value="Unassembled WGS sequence"/>
</dbReference>
<keyword evidence="3" id="KW-1185">Reference proteome</keyword>
<dbReference type="EMBL" id="BAAATE010000065">
    <property type="protein sequence ID" value="GAA2701183.1"/>
    <property type="molecule type" value="Genomic_DNA"/>
</dbReference>
<reference evidence="2 3" key="1">
    <citation type="journal article" date="2019" name="Int. J. Syst. Evol. Microbiol.">
        <title>The Global Catalogue of Microorganisms (GCM) 10K type strain sequencing project: providing services to taxonomists for standard genome sequencing and annotation.</title>
        <authorList>
            <consortium name="The Broad Institute Genomics Platform"/>
            <consortium name="The Broad Institute Genome Sequencing Center for Infectious Disease"/>
            <person name="Wu L."/>
            <person name="Ma J."/>
        </authorList>
    </citation>
    <scope>NUCLEOTIDE SEQUENCE [LARGE SCALE GENOMIC DNA]</scope>
    <source>
        <strain evidence="2 3">JCM 6835</strain>
    </source>
</reference>
<evidence type="ECO:0000256" key="1">
    <source>
        <dbReference type="SAM" id="MobiDB-lite"/>
    </source>
</evidence>
<evidence type="ECO:0008006" key="4">
    <source>
        <dbReference type="Google" id="ProtNLM"/>
    </source>
</evidence>
<name>A0ABN3TG28_9ACTN</name>
<gene>
    <name evidence="2" type="ORF">GCM10010412_098760</name>
</gene>
<evidence type="ECO:0000313" key="3">
    <source>
        <dbReference type="Proteomes" id="UP001501666"/>
    </source>
</evidence>
<sequence length="75" mass="8001">MAGGARACGDAEQDGPYGDDLTRGSQTRRPAEHLRELGAIRTDAAHHAFATVPRHLFITGFYADGDATPPRGPVR</sequence>
<feature type="region of interest" description="Disordered" evidence="1">
    <location>
        <begin position="1"/>
        <end position="29"/>
    </location>
</feature>
<evidence type="ECO:0000313" key="2">
    <source>
        <dbReference type="EMBL" id="GAA2701183.1"/>
    </source>
</evidence>
<accession>A0ABN3TG28</accession>
<proteinExistence type="predicted"/>
<protein>
    <recommendedName>
        <fullName evidence="4">Pyridoxamine 5'-phosphate oxidase putative domain-containing protein</fullName>
    </recommendedName>
</protein>
<comment type="caution">
    <text evidence="2">The sequence shown here is derived from an EMBL/GenBank/DDBJ whole genome shotgun (WGS) entry which is preliminary data.</text>
</comment>